<feature type="transmembrane region" description="Helical" evidence="1">
    <location>
        <begin position="88"/>
        <end position="108"/>
    </location>
</feature>
<feature type="transmembrane region" description="Helical" evidence="1">
    <location>
        <begin position="343"/>
        <end position="365"/>
    </location>
</feature>
<feature type="transmembrane region" description="Helical" evidence="1">
    <location>
        <begin position="272"/>
        <end position="298"/>
    </location>
</feature>
<feature type="transmembrane region" description="Helical" evidence="1">
    <location>
        <begin position="310"/>
        <end position="337"/>
    </location>
</feature>
<feature type="transmembrane region" description="Helical" evidence="1">
    <location>
        <begin position="386"/>
        <end position="406"/>
    </location>
</feature>
<protein>
    <submittedName>
        <fullName evidence="2">Uncharacterized protein DUF3667</fullName>
    </submittedName>
</protein>
<dbReference type="EMBL" id="QGHC01000008">
    <property type="protein sequence ID" value="PWK85951.1"/>
    <property type="molecule type" value="Genomic_DNA"/>
</dbReference>
<keyword evidence="1" id="KW-1133">Transmembrane helix</keyword>
<keyword evidence="1" id="KW-0472">Membrane</keyword>
<keyword evidence="1" id="KW-0812">Transmembrane</keyword>
<evidence type="ECO:0000313" key="3">
    <source>
        <dbReference type="Proteomes" id="UP000245812"/>
    </source>
</evidence>
<proteinExistence type="predicted"/>
<dbReference type="OrthoDB" id="9111327at2"/>
<accession>A0A316HXT4</accession>
<dbReference type="AlphaFoldDB" id="A0A316HXT4"/>
<gene>
    <name evidence="2" type="ORF">C7456_108247</name>
</gene>
<evidence type="ECO:0000313" key="2">
    <source>
        <dbReference type="EMBL" id="PWK85951.1"/>
    </source>
</evidence>
<dbReference type="Proteomes" id="UP000245812">
    <property type="component" value="Unassembled WGS sequence"/>
</dbReference>
<dbReference type="Pfam" id="PF12412">
    <property type="entry name" value="DUF3667"/>
    <property type="match status" value="1"/>
</dbReference>
<evidence type="ECO:0000256" key="1">
    <source>
        <dbReference type="SAM" id="Phobius"/>
    </source>
</evidence>
<dbReference type="InterPro" id="IPR022134">
    <property type="entry name" value="DUF3667"/>
</dbReference>
<comment type="caution">
    <text evidence="2">The sequence shown here is derived from an EMBL/GenBank/DDBJ whole genome shotgun (WGS) entry which is preliminary data.</text>
</comment>
<organism evidence="2 3">
    <name type="scientific">Fulvimonas soli</name>
    <dbReference type="NCBI Taxonomy" id="155197"/>
    <lineage>
        <taxon>Bacteria</taxon>
        <taxon>Pseudomonadati</taxon>
        <taxon>Pseudomonadota</taxon>
        <taxon>Gammaproteobacteria</taxon>
        <taxon>Lysobacterales</taxon>
        <taxon>Rhodanobacteraceae</taxon>
        <taxon>Fulvimonas</taxon>
    </lineage>
</organism>
<reference evidence="2 3" key="1">
    <citation type="submission" date="2018-05" db="EMBL/GenBank/DDBJ databases">
        <title>Genomic Encyclopedia of Type Strains, Phase IV (KMG-IV): sequencing the most valuable type-strain genomes for metagenomic binning, comparative biology and taxonomic classification.</title>
        <authorList>
            <person name="Goeker M."/>
        </authorList>
    </citation>
    <scope>NUCLEOTIDE SEQUENCE [LARGE SCALE GENOMIC DNA]</scope>
    <source>
        <strain evidence="2 3">DSM 14263</strain>
    </source>
</reference>
<sequence>MSELTEARTVHCANCGTPLEGEFCHHCGQSIHSVLKPVHHMLEDGMDMFLHVDGRILHTLPPLLLRPGFLTLEYFAGRRQRYVAPFRLMFVLCLLAFFAFHLAANAVLDRAGARGAPAAVVQEENPFAHDGTAQEVRDDLRGQLDGLRIARTAAGLAPGGAKGIHVAEESLRKAADQRLAELGAAPVPASAASAPAAASTVAGASSASPTAVEDDDGDRDWSELPVEPVHVAWLPGFVNARLTAFEQHLKSNLRAGFHASNPRIRQEARERMVAGFFSVLPQSMLVMIPLFALLLKLFYVFRRRLYMEHVIVALHSHAFLFLALLLVALAGMLSTWLKPHAAWVGYPLGLVQAALLLWMPAYLLVMQKRIYRQGWPMTLLKYWCVGWCYVWLLSGVLLVALVLGAGH</sequence>
<keyword evidence="3" id="KW-1185">Reference proteome</keyword>
<dbReference type="RefSeq" id="WP_109724066.1">
    <property type="nucleotide sequence ID" value="NZ_MSZV01000035.1"/>
</dbReference>
<name>A0A316HXT4_9GAMM</name>